<gene>
    <name evidence="2" type="ORF">AVEN_14660_1</name>
    <name evidence="1" type="ORF">AVEN_178623_1</name>
</gene>
<dbReference type="EMBL" id="BGPR01011687">
    <property type="protein sequence ID" value="GBN52492.1"/>
    <property type="molecule type" value="Genomic_DNA"/>
</dbReference>
<protein>
    <submittedName>
        <fullName evidence="2">Uncharacterized protein</fullName>
    </submittedName>
</protein>
<proteinExistence type="predicted"/>
<dbReference type="AlphaFoldDB" id="A0A4Y2PN66"/>
<keyword evidence="3" id="KW-1185">Reference proteome</keyword>
<sequence>MENRILRPDLNQDFPCGMGLELVKSLIVCQTFQKRWLVWKFGMWSAGSGLPNLNGYWLRGYVRRFVGLHCHATTSLASTIGLGVWVWITGFTVPVLFGESPINLSSCNIFDPEEADDCSLFLLGAYC</sequence>
<dbReference type="Proteomes" id="UP000499080">
    <property type="component" value="Unassembled WGS sequence"/>
</dbReference>
<reference evidence="2 3" key="1">
    <citation type="journal article" date="2019" name="Sci. Rep.">
        <title>Orb-weaving spider Araneus ventricosus genome elucidates the spidroin gene catalogue.</title>
        <authorList>
            <person name="Kono N."/>
            <person name="Nakamura H."/>
            <person name="Ohtoshi R."/>
            <person name="Moran D.A.P."/>
            <person name="Shinohara A."/>
            <person name="Yoshida Y."/>
            <person name="Fujiwara M."/>
            <person name="Mori M."/>
            <person name="Tomita M."/>
            <person name="Arakawa K."/>
        </authorList>
    </citation>
    <scope>NUCLEOTIDE SEQUENCE [LARGE SCALE GENOMIC DNA]</scope>
</reference>
<dbReference type="EMBL" id="BGPR01011689">
    <property type="protein sequence ID" value="GBN52512.1"/>
    <property type="molecule type" value="Genomic_DNA"/>
</dbReference>
<evidence type="ECO:0000313" key="1">
    <source>
        <dbReference type="EMBL" id="GBN52492.1"/>
    </source>
</evidence>
<comment type="caution">
    <text evidence="2">The sequence shown here is derived from an EMBL/GenBank/DDBJ whole genome shotgun (WGS) entry which is preliminary data.</text>
</comment>
<evidence type="ECO:0000313" key="2">
    <source>
        <dbReference type="EMBL" id="GBN52512.1"/>
    </source>
</evidence>
<accession>A0A4Y2PN66</accession>
<name>A0A4Y2PN66_ARAVE</name>
<evidence type="ECO:0000313" key="3">
    <source>
        <dbReference type="Proteomes" id="UP000499080"/>
    </source>
</evidence>
<organism evidence="2 3">
    <name type="scientific">Araneus ventricosus</name>
    <name type="common">Orbweaver spider</name>
    <name type="synonym">Epeira ventricosa</name>
    <dbReference type="NCBI Taxonomy" id="182803"/>
    <lineage>
        <taxon>Eukaryota</taxon>
        <taxon>Metazoa</taxon>
        <taxon>Ecdysozoa</taxon>
        <taxon>Arthropoda</taxon>
        <taxon>Chelicerata</taxon>
        <taxon>Arachnida</taxon>
        <taxon>Araneae</taxon>
        <taxon>Araneomorphae</taxon>
        <taxon>Entelegynae</taxon>
        <taxon>Araneoidea</taxon>
        <taxon>Araneidae</taxon>
        <taxon>Araneus</taxon>
    </lineage>
</organism>